<evidence type="ECO:0000256" key="1">
    <source>
        <dbReference type="ARBA" id="ARBA00014114"/>
    </source>
</evidence>
<dbReference type="GO" id="GO:0006364">
    <property type="term" value="P:rRNA processing"/>
    <property type="evidence" value="ECO:0007669"/>
    <property type="project" value="UniProtKB-KW"/>
</dbReference>
<dbReference type="AlphaFoldDB" id="A0A497EJ17"/>
<dbReference type="GO" id="GO:0106388">
    <property type="term" value="F:rRNA small subunit aminocarboxypropyltransferase activity"/>
    <property type="evidence" value="ECO:0007669"/>
    <property type="project" value="InterPro"/>
</dbReference>
<dbReference type="InterPro" id="IPR007177">
    <property type="entry name" value="Tsr3_C"/>
</dbReference>
<dbReference type="InterPro" id="IPR022968">
    <property type="entry name" value="Tsr3-like"/>
</dbReference>
<dbReference type="EMBL" id="QMQV01000255">
    <property type="protein sequence ID" value="RLE45466.1"/>
    <property type="molecule type" value="Genomic_DNA"/>
</dbReference>
<evidence type="ECO:0000256" key="6">
    <source>
        <dbReference type="ARBA" id="ARBA00022691"/>
    </source>
</evidence>
<dbReference type="Pfam" id="PF04034">
    <property type="entry name" value="Ribo_biogen_C"/>
    <property type="match status" value="1"/>
</dbReference>
<evidence type="ECO:0000256" key="4">
    <source>
        <dbReference type="ARBA" id="ARBA00022552"/>
    </source>
</evidence>
<name>A0A497EJ17_9CREN</name>
<feature type="domain" description="16S/18S rRNA aminocarboxypropyltransferase Tsr3 C-terminal" evidence="7">
    <location>
        <begin position="24"/>
        <end position="148"/>
    </location>
</feature>
<comment type="caution">
    <text evidence="8">The sequence shown here is derived from an EMBL/GenBank/DDBJ whole genome shotgun (WGS) entry which is preliminary data.</text>
</comment>
<evidence type="ECO:0000256" key="2">
    <source>
        <dbReference type="ARBA" id="ARBA00022490"/>
    </source>
</evidence>
<dbReference type="PANTHER" id="PTHR20426">
    <property type="entry name" value="RIBOSOME BIOGENESIS PROTEIN TSR3 HOMOLOG"/>
    <property type="match status" value="1"/>
</dbReference>
<protein>
    <recommendedName>
        <fullName evidence="1">16S rRNA aminocarboxypropyltransferase</fullName>
    </recommendedName>
</protein>
<organism evidence="8 9">
    <name type="scientific">Thermoproteota archaeon</name>
    <dbReference type="NCBI Taxonomy" id="2056631"/>
    <lineage>
        <taxon>Archaea</taxon>
        <taxon>Thermoproteota</taxon>
    </lineage>
</organism>
<keyword evidence="2" id="KW-0963">Cytoplasm</keyword>
<reference evidence="8 9" key="1">
    <citation type="submission" date="2018-06" db="EMBL/GenBank/DDBJ databases">
        <title>Extensive metabolic versatility and redundancy in microbially diverse, dynamic hydrothermal sediments.</title>
        <authorList>
            <person name="Dombrowski N."/>
            <person name="Teske A."/>
            <person name="Baker B.J."/>
        </authorList>
    </citation>
    <scope>NUCLEOTIDE SEQUENCE [LARGE SCALE GENOMIC DNA]</scope>
    <source>
        <strain evidence="8">B66_G16</strain>
    </source>
</reference>
<keyword evidence="3" id="KW-0690">Ribosome biogenesis</keyword>
<dbReference type="NCBIfam" id="NF002621">
    <property type="entry name" value="PRK02287.1"/>
    <property type="match status" value="1"/>
</dbReference>
<proteinExistence type="predicted"/>
<sequence>SLKLKRFGLVRLVSSYRRLPGGAIILNPFSNHVLNPSDRAIAARRGIVAVDCSWNEIEVLRRFRLRRFGRRLPLLFAANPINYAKPHKLSTVEAFAAALYILGFKELAARLLSLFKWGPHFLTLNERLLTIYASAESENEVLSAEQQIIRELLEDAR</sequence>
<evidence type="ECO:0000259" key="7">
    <source>
        <dbReference type="Pfam" id="PF04034"/>
    </source>
</evidence>
<feature type="non-terminal residue" evidence="8">
    <location>
        <position position="1"/>
    </location>
</feature>
<keyword evidence="5" id="KW-0808">Transferase</keyword>
<dbReference type="Proteomes" id="UP000278475">
    <property type="component" value="Unassembled WGS sequence"/>
</dbReference>
<evidence type="ECO:0000313" key="9">
    <source>
        <dbReference type="Proteomes" id="UP000278475"/>
    </source>
</evidence>
<evidence type="ECO:0000313" key="8">
    <source>
        <dbReference type="EMBL" id="RLE45466.1"/>
    </source>
</evidence>
<evidence type="ECO:0000256" key="5">
    <source>
        <dbReference type="ARBA" id="ARBA00022679"/>
    </source>
</evidence>
<keyword evidence="4" id="KW-0698">rRNA processing</keyword>
<gene>
    <name evidence="8" type="ORF">DRJ31_11245</name>
</gene>
<accession>A0A497EJ17</accession>
<keyword evidence="6" id="KW-0949">S-adenosyl-L-methionine</keyword>
<dbReference type="PANTHER" id="PTHR20426:SF0">
    <property type="entry name" value="18S RRNA AMINOCARBOXYPROPYLTRANSFERASE"/>
    <property type="match status" value="1"/>
</dbReference>
<evidence type="ECO:0000256" key="3">
    <source>
        <dbReference type="ARBA" id="ARBA00022517"/>
    </source>
</evidence>